<dbReference type="AlphaFoldDB" id="A0A840R5L4"/>
<comment type="caution">
    <text evidence="6">The sequence shown here is derived from an EMBL/GenBank/DDBJ whole genome shotgun (WGS) entry which is preliminary data.</text>
</comment>
<dbReference type="CDD" id="cd22268">
    <property type="entry name" value="DPBB_RlpA-like"/>
    <property type="match status" value="1"/>
</dbReference>
<proteinExistence type="inferred from homology"/>
<dbReference type="Pfam" id="PF03330">
    <property type="entry name" value="DPBB_1"/>
    <property type="match status" value="1"/>
</dbReference>
<evidence type="ECO:0000313" key="7">
    <source>
        <dbReference type="Proteomes" id="UP000536640"/>
    </source>
</evidence>
<evidence type="ECO:0000256" key="2">
    <source>
        <dbReference type="ARBA" id="ARBA00023316"/>
    </source>
</evidence>
<dbReference type="EC" id="4.2.2.-" evidence="3"/>
<dbReference type="HAMAP" id="MF_02071">
    <property type="entry name" value="RlpA"/>
    <property type="match status" value="1"/>
</dbReference>
<dbReference type="Proteomes" id="UP000536640">
    <property type="component" value="Unassembled WGS sequence"/>
</dbReference>
<gene>
    <name evidence="3" type="primary">rlpA</name>
    <name evidence="6" type="ORF">HNQ57_002071</name>
</gene>
<dbReference type="InterPro" id="IPR009009">
    <property type="entry name" value="RlpA-like_DPBB"/>
</dbReference>
<keyword evidence="6" id="KW-0449">Lipoprotein</keyword>
<comment type="similarity">
    <text evidence="3 4">Belongs to the RlpA family.</text>
</comment>
<dbReference type="GO" id="GO:0008932">
    <property type="term" value="F:lytic endotransglycosylase activity"/>
    <property type="evidence" value="ECO:0007669"/>
    <property type="project" value="UniProtKB-UniRule"/>
</dbReference>
<comment type="function">
    <text evidence="3">Lytic transglycosylase with a strong preference for naked glycan strands that lack stem peptides.</text>
</comment>
<organism evidence="6 7">
    <name type="scientific">Zhongshania antarctica</name>
    <dbReference type="NCBI Taxonomy" id="641702"/>
    <lineage>
        <taxon>Bacteria</taxon>
        <taxon>Pseudomonadati</taxon>
        <taxon>Pseudomonadota</taxon>
        <taxon>Gammaproteobacteria</taxon>
        <taxon>Cellvibrionales</taxon>
        <taxon>Spongiibacteraceae</taxon>
        <taxon>Zhongshania</taxon>
    </lineage>
</organism>
<dbReference type="NCBIfam" id="TIGR00413">
    <property type="entry name" value="rlpA"/>
    <property type="match status" value="1"/>
</dbReference>
<dbReference type="InterPro" id="IPR012997">
    <property type="entry name" value="RplA"/>
</dbReference>
<evidence type="ECO:0000313" key="6">
    <source>
        <dbReference type="EMBL" id="MBB5187793.1"/>
    </source>
</evidence>
<dbReference type="Gene3D" id="2.40.40.10">
    <property type="entry name" value="RlpA-like domain"/>
    <property type="match status" value="1"/>
</dbReference>
<accession>A0A840R5L4</accession>
<dbReference type="InterPro" id="IPR036908">
    <property type="entry name" value="RlpA-like_sf"/>
</dbReference>
<dbReference type="InterPro" id="IPR034718">
    <property type="entry name" value="RlpA"/>
</dbReference>
<protein>
    <recommendedName>
        <fullName evidence="3">Endolytic peptidoglycan transglycosylase RlpA</fullName>
        <ecNumber evidence="3">4.2.2.-</ecNumber>
    </recommendedName>
</protein>
<evidence type="ECO:0000259" key="5">
    <source>
        <dbReference type="Pfam" id="PF03330"/>
    </source>
</evidence>
<feature type="domain" description="RlpA-like protein double-psi beta-barrel" evidence="5">
    <location>
        <begin position="10"/>
        <end position="98"/>
    </location>
</feature>
<dbReference type="PANTHER" id="PTHR34183:SF8">
    <property type="entry name" value="ENDOLYTIC PEPTIDOGLYCAN TRANSGLYCOSYLASE RLPA-RELATED"/>
    <property type="match status" value="1"/>
</dbReference>
<sequence length="103" mass="11383">MIEEPPVVVESGLASYYGDRHHNQKTASGERYRHELKTAAHRTLPLGSYVKVTNQKTGRSVLVRINDRGPFARGRIIDLSKSAFAEIGNTASGLLHVDVQVIE</sequence>
<dbReference type="PANTHER" id="PTHR34183">
    <property type="entry name" value="ENDOLYTIC PEPTIDOGLYCAN TRANSGLYCOSYLASE RLPA"/>
    <property type="match status" value="1"/>
</dbReference>
<evidence type="ECO:0000256" key="3">
    <source>
        <dbReference type="HAMAP-Rule" id="MF_02071"/>
    </source>
</evidence>
<keyword evidence="2 3" id="KW-0961">Cell wall biogenesis/degradation</keyword>
<reference evidence="6 7" key="1">
    <citation type="submission" date="2020-08" db="EMBL/GenBank/DDBJ databases">
        <title>Genomic Encyclopedia of Type Strains, Phase IV (KMG-IV): sequencing the most valuable type-strain genomes for metagenomic binning, comparative biology and taxonomic classification.</title>
        <authorList>
            <person name="Goeker M."/>
        </authorList>
    </citation>
    <scope>NUCLEOTIDE SEQUENCE [LARGE SCALE GENOMIC DNA]</scope>
    <source>
        <strain evidence="6 7">DSM 25701</strain>
    </source>
</reference>
<keyword evidence="1 3" id="KW-0456">Lyase</keyword>
<dbReference type="GO" id="GO:0071555">
    <property type="term" value="P:cell wall organization"/>
    <property type="evidence" value="ECO:0007669"/>
    <property type="project" value="UniProtKB-KW"/>
</dbReference>
<name>A0A840R5L4_9GAMM</name>
<dbReference type="EMBL" id="JACHHW010000005">
    <property type="protein sequence ID" value="MBB5187793.1"/>
    <property type="molecule type" value="Genomic_DNA"/>
</dbReference>
<dbReference type="SUPFAM" id="SSF50685">
    <property type="entry name" value="Barwin-like endoglucanases"/>
    <property type="match status" value="1"/>
</dbReference>
<evidence type="ECO:0000256" key="4">
    <source>
        <dbReference type="RuleBase" id="RU003495"/>
    </source>
</evidence>
<dbReference type="GO" id="GO:0000270">
    <property type="term" value="P:peptidoglycan metabolic process"/>
    <property type="evidence" value="ECO:0007669"/>
    <property type="project" value="UniProtKB-UniRule"/>
</dbReference>
<keyword evidence="7" id="KW-1185">Reference proteome</keyword>
<evidence type="ECO:0000256" key="1">
    <source>
        <dbReference type="ARBA" id="ARBA00023239"/>
    </source>
</evidence>